<dbReference type="InterPro" id="IPR037171">
    <property type="entry name" value="NagB/RpiA_transferase-like"/>
</dbReference>
<evidence type="ECO:0000256" key="1">
    <source>
        <dbReference type="ARBA" id="ARBA00015518"/>
    </source>
</evidence>
<feature type="region of interest" description="Disordered" evidence="4">
    <location>
        <begin position="522"/>
        <end position="542"/>
    </location>
</feature>
<evidence type="ECO:0000313" key="6">
    <source>
        <dbReference type="EMBL" id="VDI83315.1"/>
    </source>
</evidence>
<protein>
    <recommendedName>
        <fullName evidence="1">Methenyltetrahydrofolate synthase domain-containing protein</fullName>
    </recommendedName>
</protein>
<dbReference type="FunFam" id="3.40.50.10420:FF:000001">
    <property type="entry name" value="Methenyltetrahydrofolate synthase domain-containing protein"/>
    <property type="match status" value="1"/>
</dbReference>
<dbReference type="InterPro" id="IPR035979">
    <property type="entry name" value="RBD_domain_sf"/>
</dbReference>
<evidence type="ECO:0000259" key="5">
    <source>
        <dbReference type="PROSITE" id="PS50102"/>
    </source>
</evidence>
<dbReference type="AlphaFoldDB" id="A0A8B6HRA5"/>
<dbReference type="GO" id="GO:0003723">
    <property type="term" value="F:RNA binding"/>
    <property type="evidence" value="ECO:0007669"/>
    <property type="project" value="UniProtKB-UniRule"/>
</dbReference>
<dbReference type="EMBL" id="UYJE01010454">
    <property type="protein sequence ID" value="VDI83315.1"/>
    <property type="molecule type" value="Genomic_DNA"/>
</dbReference>
<dbReference type="InterPro" id="IPR012677">
    <property type="entry name" value="Nucleotide-bd_a/b_plait_sf"/>
</dbReference>
<gene>
    <name evidence="6" type="ORF">MGAL_10B085656</name>
</gene>
<evidence type="ECO:0000256" key="3">
    <source>
        <dbReference type="PROSITE-ProRule" id="PRU00176"/>
    </source>
</evidence>
<feature type="compositionally biased region" description="Basic residues" evidence="4">
    <location>
        <begin position="290"/>
        <end position="309"/>
    </location>
</feature>
<evidence type="ECO:0000313" key="7">
    <source>
        <dbReference type="Proteomes" id="UP000596742"/>
    </source>
</evidence>
<comment type="caution">
    <text evidence="6">The sequence shown here is derived from an EMBL/GenBank/DDBJ whole genome shotgun (WGS) entry which is preliminary data.</text>
</comment>
<dbReference type="SUPFAM" id="SSF100950">
    <property type="entry name" value="NagB/RpiA/CoA transferase-like"/>
    <property type="match status" value="1"/>
</dbReference>
<feature type="compositionally biased region" description="Basic residues" evidence="4">
    <location>
        <begin position="341"/>
        <end position="357"/>
    </location>
</feature>
<proteinExistence type="predicted"/>
<evidence type="ECO:0000256" key="4">
    <source>
        <dbReference type="SAM" id="MobiDB-lite"/>
    </source>
</evidence>
<dbReference type="PANTHER" id="PTHR13017">
    <property type="entry name" value="5-FORMYLTETRAHYDROFOLATE CYCLO-LIGASE-RELATED"/>
    <property type="match status" value="1"/>
</dbReference>
<accession>A0A8B6HRA5</accession>
<dbReference type="PROSITE" id="PS50102">
    <property type="entry name" value="RRM"/>
    <property type="match status" value="1"/>
</dbReference>
<organism evidence="6 7">
    <name type="scientific">Mytilus galloprovincialis</name>
    <name type="common">Mediterranean mussel</name>
    <dbReference type="NCBI Taxonomy" id="29158"/>
    <lineage>
        <taxon>Eukaryota</taxon>
        <taxon>Metazoa</taxon>
        <taxon>Spiralia</taxon>
        <taxon>Lophotrochozoa</taxon>
        <taxon>Mollusca</taxon>
        <taxon>Bivalvia</taxon>
        <taxon>Autobranchia</taxon>
        <taxon>Pteriomorphia</taxon>
        <taxon>Mytilida</taxon>
        <taxon>Mytiloidea</taxon>
        <taxon>Mytilidae</taxon>
        <taxon>Mytilinae</taxon>
        <taxon>Mytilus</taxon>
    </lineage>
</organism>
<feature type="region of interest" description="Disordered" evidence="4">
    <location>
        <begin position="258"/>
        <end position="445"/>
    </location>
</feature>
<name>A0A8B6HRA5_MYTGA</name>
<dbReference type="InterPro" id="IPR024185">
    <property type="entry name" value="FTHF_cligase-like_sf"/>
</dbReference>
<sequence length="542" mass="62527">MSTKTPAESVSELGEEVNKGAIRQIVWDYIEKNDLVEFPRPCYRRIPNVKGAATAAEKMTSLDEFKKAQTVKINPDKPQENARFLTLEADKTLLVPTPRLRTGLFNKIVPPEGCNKDILRICATTQGVREHSEPIGLETKIKVDLVVIGSVAVTKTGLRIGKGEGYADMEYAMMRSMEAVDENTIIITTVHDTQVVDFPESLIEDHDVVVDYIITPTEIIKCNRTRKNPSGIIWSKITPEKLRRVPILRKLLKREEAEGKDVTLKEGAPPPEIRTEDEGEESDRNYQRRPFYRRTRGGPRRPYNRRPRRDRNSENDTDGKGDIRDESEREAKSGDEENQRPRRQQQPRRRRFNRRRRNTSENKENEEPRSGDERRNRRSVGESDGADNDEGKSGDEGKPRRRRPQPQRRRFRPNNRRSEGDENEDQQGQSPRRRRGPPRTPIPTIFVGSVQRSVRVSELKSKIREKNVNPLRVIWNGAKCYALLQFPKMNEMEVAFDTLQDFEMNGKKLKIEISNRVKQYIDEEQNKGDGEAQVAVEDQPEN</sequence>
<evidence type="ECO:0000256" key="2">
    <source>
        <dbReference type="ARBA" id="ARBA00022884"/>
    </source>
</evidence>
<feature type="compositionally biased region" description="Basic and acidic residues" evidence="4">
    <location>
        <begin position="389"/>
        <end position="398"/>
    </location>
</feature>
<dbReference type="Gene3D" id="3.30.70.330">
    <property type="match status" value="1"/>
</dbReference>
<keyword evidence="2 3" id="KW-0694">RNA-binding</keyword>
<dbReference type="Proteomes" id="UP000596742">
    <property type="component" value="Unassembled WGS sequence"/>
</dbReference>
<feature type="domain" description="RRM" evidence="5">
    <location>
        <begin position="443"/>
        <end position="516"/>
    </location>
</feature>
<feature type="compositionally biased region" description="Basic and acidic residues" evidence="4">
    <location>
        <begin position="358"/>
        <end position="381"/>
    </location>
</feature>
<dbReference type="SUPFAM" id="SSF54928">
    <property type="entry name" value="RNA-binding domain, RBD"/>
    <property type="match status" value="1"/>
</dbReference>
<feature type="compositionally biased region" description="Basic and acidic residues" evidence="4">
    <location>
        <begin position="310"/>
        <end position="340"/>
    </location>
</feature>
<feature type="compositionally biased region" description="Basic residues" evidence="4">
    <location>
        <begin position="399"/>
        <end position="415"/>
    </location>
</feature>
<dbReference type="SMART" id="SM00360">
    <property type="entry name" value="RRM"/>
    <property type="match status" value="1"/>
</dbReference>
<dbReference type="GO" id="GO:0005737">
    <property type="term" value="C:cytoplasm"/>
    <property type="evidence" value="ECO:0007669"/>
    <property type="project" value="TreeGrafter"/>
</dbReference>
<dbReference type="Gene3D" id="3.40.50.10420">
    <property type="entry name" value="NagB/RpiA/CoA transferase-like"/>
    <property type="match status" value="1"/>
</dbReference>
<reference evidence="6" key="1">
    <citation type="submission" date="2018-11" db="EMBL/GenBank/DDBJ databases">
        <authorList>
            <person name="Alioto T."/>
            <person name="Alioto T."/>
        </authorList>
    </citation>
    <scope>NUCLEOTIDE SEQUENCE</scope>
</reference>
<keyword evidence="7" id="KW-1185">Reference proteome</keyword>
<dbReference type="Pfam" id="PF01812">
    <property type="entry name" value="5-FTHF_cyc-lig"/>
    <property type="match status" value="1"/>
</dbReference>
<dbReference type="PANTHER" id="PTHR13017:SF0">
    <property type="entry name" value="METHENYLTETRAHYDROFOLATE SYNTHASE DOMAIN-CONTAINING PROTEIN"/>
    <property type="match status" value="1"/>
</dbReference>
<dbReference type="OrthoDB" id="433414at2759"/>
<dbReference type="InterPro" id="IPR002698">
    <property type="entry name" value="FTHF_cligase"/>
</dbReference>
<dbReference type="InterPro" id="IPR000504">
    <property type="entry name" value="RRM_dom"/>
</dbReference>